<dbReference type="GO" id="GO:0003676">
    <property type="term" value="F:nucleic acid binding"/>
    <property type="evidence" value="ECO:0007669"/>
    <property type="project" value="InterPro"/>
</dbReference>
<comment type="caution">
    <text evidence="3">The sequence shown here is derived from an EMBL/GenBank/DDBJ whole genome shotgun (WGS) entry which is preliminary data.</text>
</comment>
<keyword evidence="1" id="KW-0862">Zinc</keyword>
<dbReference type="InterPro" id="IPR040256">
    <property type="entry name" value="At4g02000-like"/>
</dbReference>
<evidence type="ECO:0000313" key="3">
    <source>
        <dbReference type="EMBL" id="KAF4363319.1"/>
    </source>
</evidence>
<keyword evidence="1" id="KW-0479">Metal-binding</keyword>
<dbReference type="Proteomes" id="UP000583929">
    <property type="component" value="Unassembled WGS sequence"/>
</dbReference>
<feature type="domain" description="CCHC-type" evidence="2">
    <location>
        <begin position="175"/>
        <end position="189"/>
    </location>
</feature>
<name>A0A7J6F076_CANSA</name>
<organism evidence="3 4">
    <name type="scientific">Cannabis sativa</name>
    <name type="common">Hemp</name>
    <name type="synonym">Marijuana</name>
    <dbReference type="NCBI Taxonomy" id="3483"/>
    <lineage>
        <taxon>Eukaryota</taxon>
        <taxon>Viridiplantae</taxon>
        <taxon>Streptophyta</taxon>
        <taxon>Embryophyta</taxon>
        <taxon>Tracheophyta</taxon>
        <taxon>Spermatophyta</taxon>
        <taxon>Magnoliopsida</taxon>
        <taxon>eudicotyledons</taxon>
        <taxon>Gunneridae</taxon>
        <taxon>Pentapetalae</taxon>
        <taxon>rosids</taxon>
        <taxon>fabids</taxon>
        <taxon>Rosales</taxon>
        <taxon>Cannabaceae</taxon>
        <taxon>Cannabis</taxon>
    </lineage>
</organism>
<dbReference type="EMBL" id="JAATIQ010000298">
    <property type="protein sequence ID" value="KAF4363319.1"/>
    <property type="molecule type" value="Genomic_DNA"/>
</dbReference>
<dbReference type="Pfam" id="PF14392">
    <property type="entry name" value="zf-CCHC_4"/>
    <property type="match status" value="1"/>
</dbReference>
<gene>
    <name evidence="3" type="ORF">G4B88_011716</name>
</gene>
<dbReference type="AlphaFoldDB" id="A0A7J6F076"/>
<evidence type="ECO:0000313" key="4">
    <source>
        <dbReference type="Proteomes" id="UP000583929"/>
    </source>
</evidence>
<keyword evidence="4" id="KW-1185">Reference proteome</keyword>
<dbReference type="InterPro" id="IPR025836">
    <property type="entry name" value="Zn_knuckle_CX2CX4HX4C"/>
</dbReference>
<reference evidence="3 4" key="1">
    <citation type="journal article" date="2020" name="bioRxiv">
        <title>Sequence and annotation of 42 cannabis genomes reveals extensive copy number variation in cannabinoid synthesis and pathogen resistance genes.</title>
        <authorList>
            <person name="Mckernan K.J."/>
            <person name="Helbert Y."/>
            <person name="Kane L.T."/>
            <person name="Ebling H."/>
            <person name="Zhang L."/>
            <person name="Liu B."/>
            <person name="Eaton Z."/>
            <person name="Mclaughlin S."/>
            <person name="Kingan S."/>
            <person name="Baybayan P."/>
            <person name="Concepcion G."/>
            <person name="Jordan M."/>
            <person name="Riva A."/>
            <person name="Barbazuk W."/>
            <person name="Harkins T."/>
        </authorList>
    </citation>
    <scope>NUCLEOTIDE SEQUENCE [LARGE SCALE GENOMIC DNA]</scope>
    <source>
        <strain evidence="4">cv. Jamaican Lion 4</strain>
        <tissue evidence="3">Leaf</tissue>
    </source>
</reference>
<accession>A0A7J6F076</accession>
<protein>
    <recommendedName>
        <fullName evidence="2">CCHC-type domain-containing protein</fullName>
    </recommendedName>
</protein>
<proteinExistence type="predicted"/>
<dbReference type="PANTHER" id="PTHR31286">
    <property type="entry name" value="GLYCINE-RICH CELL WALL STRUCTURAL PROTEIN 1.8-LIKE"/>
    <property type="match status" value="1"/>
</dbReference>
<dbReference type="PROSITE" id="PS50158">
    <property type="entry name" value="ZF_CCHC"/>
    <property type="match status" value="1"/>
</dbReference>
<dbReference type="PANTHER" id="PTHR31286:SF167">
    <property type="entry name" value="OS09G0268800 PROTEIN"/>
    <property type="match status" value="1"/>
</dbReference>
<dbReference type="InterPro" id="IPR001878">
    <property type="entry name" value="Znf_CCHC"/>
</dbReference>
<dbReference type="GO" id="GO:0008270">
    <property type="term" value="F:zinc ion binding"/>
    <property type="evidence" value="ECO:0007669"/>
    <property type="project" value="UniProtKB-KW"/>
</dbReference>
<sequence>MDLELVTKLIEVLHLYETDGLVVKWNKDSLEDRRRRLEVCLVGKVIGPYKPASGERLENAMKSILNGGPWTFEKQLLCFVKPMELGQVSKMTFDHASFWISINNVLLACMSEVFAREWESLIGEVEDVRVANRVMKVRVRINITRPLKHGLTVATNEKGTEVSLLFQYEHLSKFCYDCGIIGHKALDCPLKDFQANETGLVESGRYGSWCAPSSSPRIQRQWGGSKQTKFGGESHFMNMREVGRLVEAIKSSMPRRNTEEKVATTSVLKRRERKEEIRITLGSETVTGEIPSVQTMRPGALLVPSARRNTEEECTPIIFTVHRIGESHGNDEIKSCDKGKVVVCCEMVVGKLFQSTFESLVKAQKKKTWKRHTLSLDGYGVSSSLADGIADSTAPMSILCWNTRGLGNLGAMLRTIVCKHSPSLVFLSETKLSVSHGDFLCFDHRPIVAKLENVVVRNQEQVKRHFRFEPHWLKEEECRSIVIDAWQKCTLDVADSLGLWESHDYCGKCLSTWNMQRFGSLPKQVKETREEIDKFIDANALDVRMDEVKALQLKLDDLMNREELYWKQRSRSEWMIETRNTFTIKHR</sequence>
<keyword evidence="1" id="KW-0863">Zinc-finger</keyword>
<evidence type="ECO:0000256" key="1">
    <source>
        <dbReference type="PROSITE-ProRule" id="PRU00047"/>
    </source>
</evidence>
<evidence type="ECO:0000259" key="2">
    <source>
        <dbReference type="PROSITE" id="PS50158"/>
    </source>
</evidence>